<dbReference type="RefSeq" id="WP_146578669.1">
    <property type="nucleotide sequence ID" value="NZ_SJPM01000006.1"/>
</dbReference>
<keyword evidence="2" id="KW-0808">Transferase</keyword>
<dbReference type="GO" id="GO:0032259">
    <property type="term" value="P:methylation"/>
    <property type="evidence" value="ECO:0007669"/>
    <property type="project" value="UniProtKB-KW"/>
</dbReference>
<evidence type="ECO:0000313" key="3">
    <source>
        <dbReference type="Proteomes" id="UP000316213"/>
    </source>
</evidence>
<keyword evidence="3" id="KW-1185">Reference proteome</keyword>
<feature type="domain" description="Methyltransferase" evidence="1">
    <location>
        <begin position="89"/>
        <end position="179"/>
    </location>
</feature>
<dbReference type="GO" id="GO:0008168">
    <property type="term" value="F:methyltransferase activity"/>
    <property type="evidence" value="ECO:0007669"/>
    <property type="project" value="UniProtKB-KW"/>
</dbReference>
<sequence length="254" mass="29736">MITVIKKRFHQWAGPGRKRFFNDDFNWETYTRDKYGPQQVMLDRDYDLRVDERATFDPLTKRLNTGTLRLHPNFHTVYETIGRLAPASVYEIGCGGGDHMHNLSRLYPHMTIQGGDRSTSQIEFLRERNPDIAEFVQQQDITMPFSSHWRTAELVYSQAVIMHIKTAVSHLVALSNMFRLAQRYVVLMENYGCHPFVDDIKQLHQGGHLTWENVHFHEAHFDGRPYCLVVSREPCDLPVLQDYFALPHATKIRY</sequence>
<dbReference type="Gene3D" id="3.40.50.150">
    <property type="entry name" value="Vaccinia Virus protein VP39"/>
    <property type="match status" value="1"/>
</dbReference>
<dbReference type="AlphaFoldDB" id="A0A5C6ABB7"/>
<keyword evidence="2" id="KW-0489">Methyltransferase</keyword>
<dbReference type="OrthoDB" id="7184189at2"/>
<dbReference type="InterPro" id="IPR029063">
    <property type="entry name" value="SAM-dependent_MTases_sf"/>
</dbReference>
<organism evidence="2 3">
    <name type="scientific">Neorhodopirellula pilleata</name>
    <dbReference type="NCBI Taxonomy" id="2714738"/>
    <lineage>
        <taxon>Bacteria</taxon>
        <taxon>Pseudomonadati</taxon>
        <taxon>Planctomycetota</taxon>
        <taxon>Planctomycetia</taxon>
        <taxon>Pirellulales</taxon>
        <taxon>Pirellulaceae</taxon>
        <taxon>Neorhodopirellula</taxon>
    </lineage>
</organism>
<name>A0A5C6ABB7_9BACT</name>
<accession>A0A5C6ABB7</accession>
<dbReference type="InterPro" id="IPR041698">
    <property type="entry name" value="Methyltransf_25"/>
</dbReference>
<dbReference type="EMBL" id="SJPM01000006">
    <property type="protein sequence ID" value="TWT95623.1"/>
    <property type="molecule type" value="Genomic_DNA"/>
</dbReference>
<dbReference type="Proteomes" id="UP000316213">
    <property type="component" value="Unassembled WGS sequence"/>
</dbReference>
<proteinExistence type="predicted"/>
<evidence type="ECO:0000259" key="1">
    <source>
        <dbReference type="Pfam" id="PF13649"/>
    </source>
</evidence>
<evidence type="ECO:0000313" key="2">
    <source>
        <dbReference type="EMBL" id="TWT95623.1"/>
    </source>
</evidence>
<protein>
    <submittedName>
        <fullName evidence="2">Trans-aconitate 2-methyltransferase</fullName>
    </submittedName>
</protein>
<reference evidence="2 3" key="1">
    <citation type="submission" date="2019-02" db="EMBL/GenBank/DDBJ databases">
        <title>Deep-cultivation of Planctomycetes and their phenomic and genomic characterization uncovers novel biology.</title>
        <authorList>
            <person name="Wiegand S."/>
            <person name="Jogler M."/>
            <person name="Boedeker C."/>
            <person name="Pinto D."/>
            <person name="Vollmers J."/>
            <person name="Rivas-Marin E."/>
            <person name="Kohn T."/>
            <person name="Peeters S.H."/>
            <person name="Heuer A."/>
            <person name="Rast P."/>
            <person name="Oberbeckmann S."/>
            <person name="Bunk B."/>
            <person name="Jeske O."/>
            <person name="Meyerdierks A."/>
            <person name="Storesund J.E."/>
            <person name="Kallscheuer N."/>
            <person name="Luecker S."/>
            <person name="Lage O.M."/>
            <person name="Pohl T."/>
            <person name="Merkel B.J."/>
            <person name="Hornburger P."/>
            <person name="Mueller R.-W."/>
            <person name="Bruemmer F."/>
            <person name="Labrenz M."/>
            <person name="Spormann A.M."/>
            <person name="Op Den Camp H."/>
            <person name="Overmann J."/>
            <person name="Amann R."/>
            <person name="Jetten M.S.M."/>
            <person name="Mascher T."/>
            <person name="Medema M.H."/>
            <person name="Devos D.P."/>
            <person name="Kaster A.-K."/>
            <person name="Ovreas L."/>
            <person name="Rohde M."/>
            <person name="Galperin M.Y."/>
            <person name="Jogler C."/>
        </authorList>
    </citation>
    <scope>NUCLEOTIDE SEQUENCE [LARGE SCALE GENOMIC DNA]</scope>
    <source>
        <strain evidence="2 3">Pla100</strain>
    </source>
</reference>
<comment type="caution">
    <text evidence="2">The sequence shown here is derived from an EMBL/GenBank/DDBJ whole genome shotgun (WGS) entry which is preliminary data.</text>
</comment>
<dbReference type="SUPFAM" id="SSF53335">
    <property type="entry name" value="S-adenosyl-L-methionine-dependent methyltransferases"/>
    <property type="match status" value="1"/>
</dbReference>
<dbReference type="Pfam" id="PF13649">
    <property type="entry name" value="Methyltransf_25"/>
    <property type="match status" value="1"/>
</dbReference>
<gene>
    <name evidence="2" type="ORF">Pla100_32640</name>
</gene>